<dbReference type="PANTHER" id="PTHR11548">
    <property type="entry name" value="THYMIDYLATE SYNTHASE 1"/>
    <property type="match status" value="1"/>
</dbReference>
<dbReference type="Gene3D" id="3.30.572.10">
    <property type="entry name" value="Thymidylate synthase/dCMP hydroxymethylase domain"/>
    <property type="match status" value="1"/>
</dbReference>
<dbReference type="NCBIfam" id="TIGR03284">
    <property type="entry name" value="thym_sym"/>
    <property type="match status" value="1"/>
</dbReference>
<evidence type="ECO:0000256" key="7">
    <source>
        <dbReference type="ARBA" id="ARBA00022727"/>
    </source>
</evidence>
<feature type="active site" evidence="9">
    <location>
        <position position="172"/>
    </location>
</feature>
<dbReference type="GO" id="GO:0006231">
    <property type="term" value="P:dTMP biosynthetic process"/>
    <property type="evidence" value="ECO:0007669"/>
    <property type="project" value="InterPro"/>
</dbReference>
<dbReference type="EC" id="2.1.1.45" evidence="3"/>
<dbReference type="HAMAP" id="MF_00008">
    <property type="entry name" value="Thymidy_synth_bact"/>
    <property type="match status" value="1"/>
</dbReference>
<reference evidence="11" key="1">
    <citation type="submission" date="2023-10" db="EMBL/GenBank/DDBJ databases">
        <title>Genome assemblies of two species of porcelain crab, Petrolisthes cinctipes and Petrolisthes manimaculis (Anomura: Porcellanidae).</title>
        <authorList>
            <person name="Angst P."/>
        </authorList>
    </citation>
    <scope>NUCLEOTIDE SEQUENCE</scope>
    <source>
        <strain evidence="11">PB745_01</strain>
        <tissue evidence="11">Gill</tissue>
    </source>
</reference>
<dbReference type="InterPro" id="IPR020940">
    <property type="entry name" value="Thymidylate_synthase_AS"/>
</dbReference>
<keyword evidence="6" id="KW-0808">Transferase</keyword>
<dbReference type="GO" id="GO:0004799">
    <property type="term" value="F:thymidylate synthase activity"/>
    <property type="evidence" value="ECO:0007669"/>
    <property type="project" value="UniProtKB-EC"/>
</dbReference>
<comment type="caution">
    <text evidence="11">The sequence shown here is derived from an EMBL/GenBank/DDBJ whole genome shotgun (WGS) entry which is preliminary data.</text>
</comment>
<dbReference type="SUPFAM" id="SSF55831">
    <property type="entry name" value="Thymidylate synthase/dCMP hydroxymethylase"/>
    <property type="match status" value="1"/>
</dbReference>
<proteinExistence type="inferred from homology"/>
<dbReference type="Proteomes" id="UP001286313">
    <property type="component" value="Unassembled WGS sequence"/>
</dbReference>
<dbReference type="CDD" id="cd00351">
    <property type="entry name" value="TS_Pyrimidine_HMase"/>
    <property type="match status" value="1"/>
</dbReference>
<comment type="similarity">
    <text evidence="2">Belongs to the thymidylate synthase family.</text>
</comment>
<evidence type="ECO:0000256" key="9">
    <source>
        <dbReference type="PROSITE-ProRule" id="PRU10016"/>
    </source>
</evidence>
<dbReference type="PRINTS" id="PR00108">
    <property type="entry name" value="THYMDSNTHASE"/>
</dbReference>
<dbReference type="PROSITE" id="PS00091">
    <property type="entry name" value="THYMIDYLATE_SYNTHASE"/>
    <property type="match status" value="1"/>
</dbReference>
<comment type="catalytic activity">
    <reaction evidence="8">
        <text>dUMP + (6R)-5,10-methylene-5,6,7,8-tetrahydrofolate = 7,8-dihydrofolate + dTMP</text>
        <dbReference type="Rhea" id="RHEA:12104"/>
        <dbReference type="ChEBI" id="CHEBI:15636"/>
        <dbReference type="ChEBI" id="CHEBI:57451"/>
        <dbReference type="ChEBI" id="CHEBI:63528"/>
        <dbReference type="ChEBI" id="CHEBI:246422"/>
        <dbReference type="EC" id="2.1.1.45"/>
    </reaction>
</comment>
<dbReference type="NCBIfam" id="NF002497">
    <property type="entry name" value="PRK01827.1-3"/>
    <property type="match status" value="1"/>
</dbReference>
<dbReference type="FunFam" id="3.30.572.10:FF:000013">
    <property type="entry name" value="Thymidylate synthase"/>
    <property type="match status" value="1"/>
</dbReference>
<gene>
    <name evidence="11" type="ORF">Pcinc_020690</name>
</gene>
<dbReference type="Pfam" id="PF00303">
    <property type="entry name" value="Thymidylat_synt"/>
    <property type="match status" value="1"/>
</dbReference>
<dbReference type="AlphaFoldDB" id="A0AAE1FHJ3"/>
<comment type="pathway">
    <text evidence="1">Pyrimidine metabolism; dTTP biosynthesis.</text>
</comment>
<protein>
    <recommendedName>
        <fullName evidence="4">Thymidylate synthase</fullName>
        <ecNumber evidence="3">2.1.1.45</ecNumber>
    </recommendedName>
</protein>
<dbReference type="InterPro" id="IPR023451">
    <property type="entry name" value="Thymidate_synth/dCMP_Mease_dom"/>
</dbReference>
<dbReference type="InterPro" id="IPR000398">
    <property type="entry name" value="Thymidylate_synthase"/>
</dbReference>
<accession>A0AAE1FHJ3</accession>
<evidence type="ECO:0000256" key="5">
    <source>
        <dbReference type="ARBA" id="ARBA00022603"/>
    </source>
</evidence>
<evidence type="ECO:0000313" key="12">
    <source>
        <dbReference type="Proteomes" id="UP001286313"/>
    </source>
</evidence>
<keyword evidence="7" id="KW-0545">Nucleotide biosynthesis</keyword>
<keyword evidence="5" id="KW-0489">Methyltransferase</keyword>
<keyword evidence="12" id="KW-1185">Reference proteome</keyword>
<evidence type="ECO:0000256" key="4">
    <source>
        <dbReference type="ARBA" id="ARBA00015931"/>
    </source>
</evidence>
<dbReference type="GO" id="GO:0005739">
    <property type="term" value="C:mitochondrion"/>
    <property type="evidence" value="ECO:0007669"/>
    <property type="project" value="TreeGrafter"/>
</dbReference>
<evidence type="ECO:0000256" key="6">
    <source>
        <dbReference type="ARBA" id="ARBA00022679"/>
    </source>
</evidence>
<evidence type="ECO:0000313" key="11">
    <source>
        <dbReference type="EMBL" id="KAK3874395.1"/>
    </source>
</evidence>
<evidence type="ECO:0000259" key="10">
    <source>
        <dbReference type="Pfam" id="PF00303"/>
    </source>
</evidence>
<name>A0AAE1FHJ3_PETCI</name>
<feature type="domain" description="Thymidylate synthase/dCMP hydroxymethylase" evidence="10">
    <location>
        <begin position="8"/>
        <end position="291"/>
    </location>
</feature>
<dbReference type="PANTHER" id="PTHR11548:SF2">
    <property type="entry name" value="THYMIDYLATE SYNTHASE"/>
    <property type="match status" value="1"/>
</dbReference>
<evidence type="ECO:0000256" key="3">
    <source>
        <dbReference type="ARBA" id="ARBA00011947"/>
    </source>
</evidence>
<dbReference type="InterPro" id="IPR036926">
    <property type="entry name" value="Thymidate_synth/dCMP_Mease_sf"/>
</dbReference>
<evidence type="ECO:0000256" key="1">
    <source>
        <dbReference type="ARBA" id="ARBA00004992"/>
    </source>
</evidence>
<organism evidence="11 12">
    <name type="scientific">Petrolisthes cinctipes</name>
    <name type="common">Flat porcelain crab</name>
    <dbReference type="NCBI Taxonomy" id="88211"/>
    <lineage>
        <taxon>Eukaryota</taxon>
        <taxon>Metazoa</taxon>
        <taxon>Ecdysozoa</taxon>
        <taxon>Arthropoda</taxon>
        <taxon>Crustacea</taxon>
        <taxon>Multicrustacea</taxon>
        <taxon>Malacostraca</taxon>
        <taxon>Eumalacostraca</taxon>
        <taxon>Eucarida</taxon>
        <taxon>Decapoda</taxon>
        <taxon>Pleocyemata</taxon>
        <taxon>Anomura</taxon>
        <taxon>Galatheoidea</taxon>
        <taxon>Porcellanidae</taxon>
        <taxon>Petrolisthes</taxon>
    </lineage>
</organism>
<dbReference type="EMBL" id="JAWQEG010002105">
    <property type="protein sequence ID" value="KAK3874395.1"/>
    <property type="molecule type" value="Genomic_DNA"/>
</dbReference>
<dbReference type="GO" id="GO:0032259">
    <property type="term" value="P:methylation"/>
    <property type="evidence" value="ECO:0007669"/>
    <property type="project" value="UniProtKB-KW"/>
</dbReference>
<dbReference type="InterPro" id="IPR045097">
    <property type="entry name" value="Thymidate_synth/dCMP_Mease"/>
</dbReference>
<evidence type="ECO:0000256" key="2">
    <source>
        <dbReference type="ARBA" id="ARBA00009972"/>
    </source>
</evidence>
<sequence length="291" mass="33468">MDHHEEYQYLNLIRHILENGEDRGDRTNTGTRSVFCSEMKFSLRDGTVPLLTTKRVFVMGVIEELLWFISGSTDSKVLSNKNVKIWNGNGSRDFLDKRGLRHHEEGDLGPVYGFQWRHSGAKYVDCCTDYTGQGVDQLANVIRIIKNDQHDRRTIINSWNPADLDKMALPPCHILCQFYVKKSELSCFVYQRSADVGLGVPFNIASYSLLTHMVAHVTGLKAGDLIYFTGDTHIYSNHIDALKIQLERKPEVPFPKLRFKEEREDIDKFKYEDFIIEGCEPQSTIKMQMAV</sequence>
<dbReference type="GO" id="GO:0005829">
    <property type="term" value="C:cytosol"/>
    <property type="evidence" value="ECO:0007669"/>
    <property type="project" value="TreeGrafter"/>
</dbReference>
<evidence type="ECO:0000256" key="8">
    <source>
        <dbReference type="ARBA" id="ARBA00047344"/>
    </source>
</evidence>